<proteinExistence type="predicted"/>
<protein>
    <submittedName>
        <fullName evidence="1">Extracellular solute-binding protein</fullName>
    </submittedName>
</protein>
<dbReference type="InterPro" id="IPR050490">
    <property type="entry name" value="Bact_solute-bd_prot1"/>
</dbReference>
<dbReference type="SUPFAM" id="SSF53850">
    <property type="entry name" value="Periplasmic binding protein-like II"/>
    <property type="match status" value="1"/>
</dbReference>
<dbReference type="Pfam" id="PF01547">
    <property type="entry name" value="SBP_bac_1"/>
    <property type="match status" value="1"/>
</dbReference>
<organism evidence="1 2">
    <name type="scientific">Actinomyces respiraculi</name>
    <dbReference type="NCBI Taxonomy" id="2744574"/>
    <lineage>
        <taxon>Bacteria</taxon>
        <taxon>Bacillati</taxon>
        <taxon>Actinomycetota</taxon>
        <taxon>Actinomycetes</taxon>
        <taxon>Actinomycetales</taxon>
        <taxon>Actinomycetaceae</taxon>
        <taxon>Actinomyces</taxon>
    </lineage>
</organism>
<evidence type="ECO:0000313" key="2">
    <source>
        <dbReference type="Proteomes" id="UP000594637"/>
    </source>
</evidence>
<keyword evidence="2" id="KW-1185">Reference proteome</keyword>
<dbReference type="Gene3D" id="3.40.190.10">
    <property type="entry name" value="Periplasmic binding protein-like II"/>
    <property type="match status" value="2"/>
</dbReference>
<dbReference type="PANTHER" id="PTHR43649:SF14">
    <property type="entry name" value="BLR3389 PROTEIN"/>
    <property type="match status" value="1"/>
</dbReference>
<dbReference type="AlphaFoldDB" id="A0A7T0PWV6"/>
<dbReference type="KEGG" id="arep:ID810_11070"/>
<dbReference type="EMBL" id="CP063989">
    <property type="protein sequence ID" value="QPL05240.1"/>
    <property type="molecule type" value="Genomic_DNA"/>
</dbReference>
<evidence type="ECO:0000313" key="1">
    <source>
        <dbReference type="EMBL" id="QPL05240.1"/>
    </source>
</evidence>
<dbReference type="PANTHER" id="PTHR43649">
    <property type="entry name" value="ARABINOSE-BINDING PROTEIN-RELATED"/>
    <property type="match status" value="1"/>
</dbReference>
<sequence length="427" mass="45686">MSNAISGGKNAAEATWIEEWVIPRFKEAQKNAGREVDVIFEAQGVDDEDYKTKTALDFQSGKGADVVSLDGIWIGEYAQADYIKPLDDVAGAVAGSWDGWTQIPEAIQGAASFEGKRYGVPQGADGRVIYYNKTLFEKAGLPADWQPTSWDDILSAARAIKDKVADVVPLQLNAGTAMGEATSMQGLLPMLMGTGQHLWADGAWAGDTQGMRQVLDLYKTIYVDEGLGDPILQQEASGRDTSFQEFAAGRIAILFEGDYFWRSVINPAEGVGTAPMADRDTVVGYAKIPARRPGAGINGQDYVSMSGGTARVLNPNSADPELAWELLAFMNSVEAFEARAAGTLSISPRDDVNAKLLASDPMLSFVSEHVLPITAYRPGLAEYPEVSVLLQQTTLDVVMGTGIDDVMRSYVPGLEGVVGADAVTSGN</sequence>
<accession>A0A7T0PWV6</accession>
<dbReference type="Proteomes" id="UP000594637">
    <property type="component" value="Chromosome"/>
</dbReference>
<dbReference type="RefSeq" id="WP_196781502.1">
    <property type="nucleotide sequence ID" value="NZ_CP063989.1"/>
</dbReference>
<gene>
    <name evidence="1" type="ORF">ID810_11070</name>
</gene>
<dbReference type="InterPro" id="IPR006059">
    <property type="entry name" value="SBP"/>
</dbReference>
<name>A0A7T0PWV6_9ACTO</name>
<reference evidence="1 2" key="1">
    <citation type="submission" date="2020-11" db="EMBL/GenBank/DDBJ databases">
        <title>Actinomyces sp. ZJ750.</title>
        <authorList>
            <person name="Zhou J."/>
        </authorList>
    </citation>
    <scope>NUCLEOTIDE SEQUENCE [LARGE SCALE GENOMIC DNA]</scope>
    <source>
        <strain evidence="1 2">ZJ750</strain>
    </source>
</reference>